<dbReference type="AlphaFoldDB" id="A0A1W2AY30"/>
<dbReference type="RefSeq" id="WP_084424972.1">
    <property type="nucleotide sequence ID" value="NZ_FWXV01000001.1"/>
</dbReference>
<dbReference type="Proteomes" id="UP000192674">
    <property type="component" value="Unassembled WGS sequence"/>
</dbReference>
<reference evidence="1 2" key="1">
    <citation type="submission" date="2017-04" db="EMBL/GenBank/DDBJ databases">
        <authorList>
            <person name="Afonso C.L."/>
            <person name="Miller P.J."/>
            <person name="Scott M.A."/>
            <person name="Spackman E."/>
            <person name="Goraichik I."/>
            <person name="Dimitrov K.M."/>
            <person name="Suarez D.L."/>
            <person name="Swayne D.E."/>
        </authorList>
    </citation>
    <scope>NUCLEOTIDE SEQUENCE [LARGE SCALE GENOMIC DNA]</scope>
    <source>
        <strain evidence="1 2">DSM 43828</strain>
    </source>
</reference>
<sequence length="69" mass="7656">MAYKRAAKWDHPPDASGVWLLMLTPVSASNGEDEAWFQSGHLAGFVVVHDRDEDGAYESIGHIWTATAW</sequence>
<accession>A0A1W2AY30</accession>
<keyword evidence="2" id="KW-1185">Reference proteome</keyword>
<evidence type="ECO:0000313" key="1">
    <source>
        <dbReference type="EMBL" id="SMC65603.1"/>
    </source>
</evidence>
<gene>
    <name evidence="1" type="ORF">SAMN05661093_01191</name>
</gene>
<dbReference type="OrthoDB" id="3671996at2"/>
<dbReference type="EMBL" id="FWXV01000001">
    <property type="protein sequence ID" value="SMC65603.1"/>
    <property type="molecule type" value="Genomic_DNA"/>
</dbReference>
<organism evidence="1 2">
    <name type="scientific">Kibdelosporangium aridum</name>
    <dbReference type="NCBI Taxonomy" id="2030"/>
    <lineage>
        <taxon>Bacteria</taxon>
        <taxon>Bacillati</taxon>
        <taxon>Actinomycetota</taxon>
        <taxon>Actinomycetes</taxon>
        <taxon>Pseudonocardiales</taxon>
        <taxon>Pseudonocardiaceae</taxon>
        <taxon>Kibdelosporangium</taxon>
    </lineage>
</organism>
<proteinExistence type="predicted"/>
<name>A0A1W2AY30_KIBAR</name>
<protein>
    <submittedName>
        <fullName evidence="1">Uncharacterized protein</fullName>
    </submittedName>
</protein>
<evidence type="ECO:0000313" key="2">
    <source>
        <dbReference type="Proteomes" id="UP000192674"/>
    </source>
</evidence>